<evidence type="ECO:0000313" key="3">
    <source>
        <dbReference type="Proteomes" id="UP000008281"/>
    </source>
</evidence>
<dbReference type="InParanoid" id="E3NB45"/>
<dbReference type="eggNOG" id="KOG4209">
    <property type="taxonomic scope" value="Eukaryota"/>
</dbReference>
<dbReference type="AlphaFoldDB" id="E3NB45"/>
<dbReference type="Pfam" id="PF26529">
    <property type="entry name" value="NTF2_2"/>
    <property type="match status" value="2"/>
</dbReference>
<organism evidence="3">
    <name type="scientific">Caenorhabditis remanei</name>
    <name type="common">Caenorhabditis vulgaris</name>
    <dbReference type="NCBI Taxonomy" id="31234"/>
    <lineage>
        <taxon>Eukaryota</taxon>
        <taxon>Metazoa</taxon>
        <taxon>Ecdysozoa</taxon>
        <taxon>Nematoda</taxon>
        <taxon>Chromadorea</taxon>
        <taxon>Rhabditida</taxon>
        <taxon>Rhabditina</taxon>
        <taxon>Rhabditomorpha</taxon>
        <taxon>Rhabditoidea</taxon>
        <taxon>Rhabditidae</taxon>
        <taxon>Peloderinae</taxon>
        <taxon>Caenorhabditis</taxon>
    </lineage>
</organism>
<dbReference type="HOGENOM" id="CLU_1442345_0_0_1"/>
<dbReference type="STRING" id="31234.E3NB45"/>
<dbReference type="InterPro" id="IPR058879">
    <property type="entry name" value="NTF2-like_dom_nem"/>
</dbReference>
<sequence>MQMWHPKNGDTDYLSMQVLNVKPNEIVARITMRLQIGIDENATTHEWNMKVATKFNEHADNKWYITRVEVLCHPDIRLMDEHYLVYRDMVGATFMSYIKDANEWYTAVDFGKHFKKGVVELKSCETTVKNVVFDSGFNEFDSGFWDKMDNFYYIENISFACPAWMKEETPWISRLFKPGTYDFVRHGK</sequence>
<feature type="domain" description="NTF2-like" evidence="1">
    <location>
        <begin position="78"/>
        <end position="131"/>
    </location>
</feature>
<accession>E3NB45</accession>
<gene>
    <name evidence="2" type="ORF">CRE_06998</name>
</gene>
<protein>
    <recommendedName>
        <fullName evidence="1">NTF2-like domain-containing protein</fullName>
    </recommendedName>
</protein>
<reference evidence="2" key="1">
    <citation type="submission" date="2007-07" db="EMBL/GenBank/DDBJ databases">
        <title>PCAP assembly of the Caenorhabditis remanei genome.</title>
        <authorList>
            <consortium name="The Caenorhabditis remanei Sequencing Consortium"/>
            <person name="Wilson R.K."/>
        </authorList>
    </citation>
    <scope>NUCLEOTIDE SEQUENCE [LARGE SCALE GENOMIC DNA]</scope>
    <source>
        <strain evidence="2">PB4641</strain>
    </source>
</reference>
<dbReference type="Proteomes" id="UP000008281">
    <property type="component" value="Unassembled WGS sequence"/>
</dbReference>
<dbReference type="OrthoDB" id="5874909at2759"/>
<dbReference type="FunCoup" id="E3NB45">
    <property type="interactions" value="545"/>
</dbReference>
<keyword evidence="3" id="KW-1185">Reference proteome</keyword>
<evidence type="ECO:0000313" key="2">
    <source>
        <dbReference type="EMBL" id="EFO91767.1"/>
    </source>
</evidence>
<evidence type="ECO:0000259" key="1">
    <source>
        <dbReference type="Pfam" id="PF26529"/>
    </source>
</evidence>
<feature type="domain" description="NTF2-like" evidence="1">
    <location>
        <begin position="2"/>
        <end position="75"/>
    </location>
</feature>
<name>E3NB45_CAERE</name>
<proteinExistence type="predicted"/>
<dbReference type="EMBL" id="DS268581">
    <property type="protein sequence ID" value="EFO91767.1"/>
    <property type="molecule type" value="Genomic_DNA"/>
</dbReference>